<gene>
    <name evidence="2" type="ORF">CYMTET_37084</name>
</gene>
<name>A0AAE0F7Q0_9CHLO</name>
<accession>A0AAE0F7Q0</accession>
<feature type="region of interest" description="Disordered" evidence="1">
    <location>
        <begin position="1"/>
        <end position="60"/>
    </location>
</feature>
<comment type="caution">
    <text evidence="2">The sequence shown here is derived from an EMBL/GenBank/DDBJ whole genome shotgun (WGS) entry which is preliminary data.</text>
</comment>
<dbReference type="Proteomes" id="UP001190700">
    <property type="component" value="Unassembled WGS sequence"/>
</dbReference>
<evidence type="ECO:0000256" key="1">
    <source>
        <dbReference type="SAM" id="MobiDB-lite"/>
    </source>
</evidence>
<protein>
    <submittedName>
        <fullName evidence="2">Uncharacterized protein</fullName>
    </submittedName>
</protein>
<evidence type="ECO:0000313" key="2">
    <source>
        <dbReference type="EMBL" id="KAK3253675.1"/>
    </source>
</evidence>
<dbReference type="EMBL" id="LGRX02024691">
    <property type="protein sequence ID" value="KAK3253675.1"/>
    <property type="molecule type" value="Genomic_DNA"/>
</dbReference>
<reference evidence="2 3" key="1">
    <citation type="journal article" date="2015" name="Genome Biol. Evol.">
        <title>Comparative Genomics of a Bacterivorous Green Alga Reveals Evolutionary Causalities and Consequences of Phago-Mixotrophic Mode of Nutrition.</title>
        <authorList>
            <person name="Burns J.A."/>
            <person name="Paasch A."/>
            <person name="Narechania A."/>
            <person name="Kim E."/>
        </authorList>
    </citation>
    <scope>NUCLEOTIDE SEQUENCE [LARGE SCALE GENOMIC DNA]</scope>
    <source>
        <strain evidence="2 3">PLY_AMNH</strain>
    </source>
</reference>
<dbReference type="AlphaFoldDB" id="A0AAE0F7Q0"/>
<feature type="compositionally biased region" description="Basic residues" evidence="1">
    <location>
        <begin position="45"/>
        <end position="54"/>
    </location>
</feature>
<organism evidence="2 3">
    <name type="scientific">Cymbomonas tetramitiformis</name>
    <dbReference type="NCBI Taxonomy" id="36881"/>
    <lineage>
        <taxon>Eukaryota</taxon>
        <taxon>Viridiplantae</taxon>
        <taxon>Chlorophyta</taxon>
        <taxon>Pyramimonadophyceae</taxon>
        <taxon>Pyramimonadales</taxon>
        <taxon>Pyramimonadaceae</taxon>
        <taxon>Cymbomonas</taxon>
    </lineage>
</organism>
<evidence type="ECO:0000313" key="3">
    <source>
        <dbReference type="Proteomes" id="UP001190700"/>
    </source>
</evidence>
<proteinExistence type="predicted"/>
<sequence length="147" mass="16327">MSSEFQSRHTQARSELSKLPGSADEPPKSNEMAKVVSPSIPTRSLKNRTQKNHSTRNMGALPKDAVRMILILPDRSTTVKDCLKTTTWKDLQAYAQEHCCSAATGYKRPDVTLRVDDAILSGKNTLSKRISTSCGDRDEMTVYVQIV</sequence>
<keyword evidence="3" id="KW-1185">Reference proteome</keyword>